<gene>
    <name evidence="2" type="ORF">Q2100_08430</name>
</gene>
<keyword evidence="1" id="KW-0732">Signal</keyword>
<proteinExistence type="predicted"/>
<protein>
    <submittedName>
        <fullName evidence="2">Uncharacterized protein</fullName>
    </submittedName>
</protein>
<dbReference type="EMBL" id="JAUMSQ010000039">
    <property type="protein sequence ID" value="MDO3635765.1"/>
    <property type="molecule type" value="Genomic_DNA"/>
</dbReference>
<evidence type="ECO:0000256" key="1">
    <source>
        <dbReference type="SAM" id="SignalP"/>
    </source>
</evidence>
<sequence>MPAGLALSLIASLSSAMLCASTAQAAPADFPDLDSYPAVDPAVYEVSAPRASASGWAFKTPGGLRCANSQILVLGVSCQGPAPDARPVDIIAGVTLTKPGYVIDTDGEIGDAPVSLLPVGSKFAAGNGVVCATLDNMTLACQAAKPDSWPADIPDPPGLHYGEHGFVVGPTGNRTY</sequence>
<evidence type="ECO:0000313" key="2">
    <source>
        <dbReference type="EMBL" id="MDO3635765.1"/>
    </source>
</evidence>
<keyword evidence="3" id="KW-1185">Reference proteome</keyword>
<reference evidence="2" key="1">
    <citation type="submission" date="2023-07" db="EMBL/GenBank/DDBJ databases">
        <title>Mycolicibacterium sp. nov., a novel bacterial species.</title>
        <authorList>
            <person name="Cao Y."/>
        </authorList>
    </citation>
    <scope>NUCLEOTIDE SEQUENCE</scope>
    <source>
        <strain evidence="2">KC 300</strain>
    </source>
</reference>
<feature type="chain" id="PRO_5045251609" evidence="1">
    <location>
        <begin position="26"/>
        <end position="176"/>
    </location>
</feature>
<feature type="signal peptide" evidence="1">
    <location>
        <begin position="1"/>
        <end position="25"/>
    </location>
</feature>
<evidence type="ECO:0000313" key="3">
    <source>
        <dbReference type="Proteomes" id="UP001168823"/>
    </source>
</evidence>
<comment type="caution">
    <text evidence="2">The sequence shown here is derived from an EMBL/GenBank/DDBJ whole genome shotgun (WGS) entry which is preliminary data.</text>
</comment>
<organism evidence="2 3">
    <name type="scientific">Mycolicibacterium arseniciresistens</name>
    <dbReference type="NCBI Taxonomy" id="3062257"/>
    <lineage>
        <taxon>Bacteria</taxon>
        <taxon>Bacillati</taxon>
        <taxon>Actinomycetota</taxon>
        <taxon>Actinomycetes</taxon>
        <taxon>Mycobacteriales</taxon>
        <taxon>Mycobacteriaceae</taxon>
        <taxon>Mycolicibacterium</taxon>
    </lineage>
</organism>
<dbReference type="Proteomes" id="UP001168823">
    <property type="component" value="Unassembled WGS sequence"/>
</dbReference>
<name>A0ABT8UD97_9MYCO</name>
<accession>A0ABT8UD97</accession>